<dbReference type="Pfam" id="PF08818">
    <property type="entry name" value="DUF1801"/>
    <property type="match status" value="1"/>
</dbReference>
<reference evidence="2" key="1">
    <citation type="submission" date="2022-10" db="EMBL/GenBank/DDBJ databases">
        <title>Characterization and whole genome sequencing of a new Roseateles species, isolated from fresh water.</title>
        <authorList>
            <person name="Guliayeva D.Y."/>
            <person name="Akhremchuk A.E."/>
            <person name="Sikolenko M.A."/>
            <person name="Valentovich L.N."/>
            <person name="Sidarenka A.V."/>
        </authorList>
    </citation>
    <scope>NUCLEOTIDE SEQUENCE</scope>
    <source>
        <strain evidence="2">BIM B-1768</strain>
    </source>
</reference>
<proteinExistence type="predicted"/>
<dbReference type="EMBL" id="CP104562">
    <property type="protein sequence ID" value="UXH79122.1"/>
    <property type="molecule type" value="Genomic_DNA"/>
</dbReference>
<accession>A0ABY6B149</accession>
<dbReference type="SUPFAM" id="SSF159888">
    <property type="entry name" value="YdhG-like"/>
    <property type="match status" value="1"/>
</dbReference>
<name>A0ABY6B149_9BURK</name>
<keyword evidence="3" id="KW-1185">Reference proteome</keyword>
<dbReference type="RefSeq" id="WP_261758941.1">
    <property type="nucleotide sequence ID" value="NZ_CP104562.2"/>
</dbReference>
<feature type="domain" description="YdhG-like" evidence="1">
    <location>
        <begin position="9"/>
        <end position="113"/>
    </location>
</feature>
<organism evidence="2 3">
    <name type="scientific">Roseateles amylovorans</name>
    <dbReference type="NCBI Taxonomy" id="2978473"/>
    <lineage>
        <taxon>Bacteria</taxon>
        <taxon>Pseudomonadati</taxon>
        <taxon>Pseudomonadota</taxon>
        <taxon>Betaproteobacteria</taxon>
        <taxon>Burkholderiales</taxon>
        <taxon>Sphaerotilaceae</taxon>
        <taxon>Roseateles</taxon>
    </lineage>
</organism>
<evidence type="ECO:0000259" key="1">
    <source>
        <dbReference type="Pfam" id="PF08818"/>
    </source>
</evidence>
<dbReference type="InterPro" id="IPR014922">
    <property type="entry name" value="YdhG-like"/>
</dbReference>
<gene>
    <name evidence="2" type="ORF">N4261_04060</name>
</gene>
<evidence type="ECO:0000313" key="2">
    <source>
        <dbReference type="EMBL" id="UXH79122.1"/>
    </source>
</evidence>
<dbReference type="Proteomes" id="UP001064933">
    <property type="component" value="Chromosome"/>
</dbReference>
<evidence type="ECO:0000313" key="3">
    <source>
        <dbReference type="Proteomes" id="UP001064933"/>
    </source>
</evidence>
<sequence length="116" mass="12936">MADLTHACKPEVQALRAVILGADPSIEEGVKWNAPSFRTTEYFATLHLRAKDRVGLILHLGAKVREASTAVDIQDPDHVLKWLAKDRAMIEYASVSEIEAHAASLRVLLSQWIRHV</sequence>
<protein>
    <submittedName>
        <fullName evidence="2">DUF1801 domain-containing protein</fullName>
    </submittedName>
</protein>